<evidence type="ECO:0008006" key="3">
    <source>
        <dbReference type="Google" id="ProtNLM"/>
    </source>
</evidence>
<dbReference type="RefSeq" id="WP_212008800.1">
    <property type="nucleotide sequence ID" value="NZ_JAAFYZ010000024.1"/>
</dbReference>
<dbReference type="Proteomes" id="UP000730482">
    <property type="component" value="Unassembled WGS sequence"/>
</dbReference>
<evidence type="ECO:0000313" key="2">
    <source>
        <dbReference type="Proteomes" id="UP000730482"/>
    </source>
</evidence>
<name>A0ABS5KMC2_9ACTN</name>
<accession>A0ABS5KMC2</accession>
<gene>
    <name evidence="1" type="ORF">KGQ19_09980</name>
</gene>
<organism evidence="1 2">
    <name type="scientific">Catenulispora pinistramenti</name>
    <dbReference type="NCBI Taxonomy" id="2705254"/>
    <lineage>
        <taxon>Bacteria</taxon>
        <taxon>Bacillati</taxon>
        <taxon>Actinomycetota</taxon>
        <taxon>Actinomycetes</taxon>
        <taxon>Catenulisporales</taxon>
        <taxon>Catenulisporaceae</taxon>
        <taxon>Catenulispora</taxon>
    </lineage>
</organism>
<keyword evidence="2" id="KW-1185">Reference proteome</keyword>
<reference evidence="1 2" key="1">
    <citation type="submission" date="2020-02" db="EMBL/GenBank/DDBJ databases">
        <title>Acidophilic actinobacteria isolated from forest soil.</title>
        <authorList>
            <person name="Golinska P."/>
        </authorList>
    </citation>
    <scope>NUCLEOTIDE SEQUENCE [LARGE SCALE GENOMIC DNA]</scope>
    <source>
        <strain evidence="1 2">NL8</strain>
    </source>
</reference>
<protein>
    <recommendedName>
        <fullName evidence="3">SAM-dependent methyltransferase</fullName>
    </recommendedName>
</protein>
<comment type="caution">
    <text evidence="1">The sequence shown here is derived from an EMBL/GenBank/DDBJ whole genome shotgun (WGS) entry which is preliminary data.</text>
</comment>
<dbReference type="PANTHER" id="PTHR39290:SF6">
    <property type="entry name" value="S-ADENOSYL-L-METHIONINE-DEPENDENT METHYLTRANSFERASES SUPERFAMILY PROTEIN"/>
    <property type="match status" value="1"/>
</dbReference>
<dbReference type="PANTHER" id="PTHR39290">
    <property type="entry name" value="C3H1-TYPE DOMAIN-CONTAINING PROTEIN-RELATED"/>
    <property type="match status" value="1"/>
</dbReference>
<evidence type="ECO:0000313" key="1">
    <source>
        <dbReference type="EMBL" id="MBS2547201.1"/>
    </source>
</evidence>
<dbReference type="EMBL" id="JAAFYZ010000024">
    <property type="protein sequence ID" value="MBS2547201.1"/>
    <property type="molecule type" value="Genomic_DNA"/>
</dbReference>
<sequence>MTEEVMTTAAEELSDADELSDAELAALAAELCAAVLARPRPFGPPWAHPPLAAGPADQIDSIGNPYWRVVRNLPTQIWDDSAGPTTMWLHADAGIRDRVRAAGLDRDGLSRRYSWSIPSPGDIAWIAATAGERGVVEIGAGGGYWAWLMRAAGIDTLAYDPFAASELNGYAKRAYTAVEPGDDSVAALHGDRALFLCWPNNDDAWAARALTAYRGDLLIYAGQEAGGCTADDRFFEVLESGWEQAGASADHVTYVGVPCRLTAWRR</sequence>
<proteinExistence type="predicted"/>